<accession>A0A2I1M3Z8</accession>
<protein>
    <submittedName>
        <fullName evidence="1">Uncharacterized protein</fullName>
    </submittedName>
</protein>
<dbReference type="Gene3D" id="3.90.1720.10">
    <property type="entry name" value="endopeptidase domain like (from Nostoc punctiforme)"/>
    <property type="match status" value="1"/>
</dbReference>
<proteinExistence type="predicted"/>
<dbReference type="EMBL" id="PKGU01000003">
    <property type="protein sequence ID" value="PKZ14862.1"/>
    <property type="molecule type" value="Genomic_DNA"/>
</dbReference>
<comment type="caution">
    <text evidence="1">The sequence shown here is derived from an EMBL/GenBank/DDBJ whole genome shotgun (WGS) entry which is preliminary data.</text>
</comment>
<sequence>MDSQITQVAQQTGKTKLSVAQETLAESRKYETGYDTGPMTRASNNNKHNPLVNANNRGDVFVSEGNNTVGWNHGHTGIFVSKTDIVEAVGPGEVARQVNRQYSRASGRAFLQSVKTSQANRDKAVARARTYIGRGYNAWIAGTNRNDWGGLNCSQLVWAAYMYGTSIDLAPNDNFVYPYSIRDSRLTHTYKTINV</sequence>
<name>A0A2I1M3Z8_9BIFI</name>
<dbReference type="Proteomes" id="UP000242263">
    <property type="component" value="Unassembled WGS sequence"/>
</dbReference>
<gene>
    <name evidence="1" type="ORF">CYJ32_04935</name>
</gene>
<organism evidence="1 2">
    <name type="scientific">Alloscardovia omnicolens</name>
    <dbReference type="NCBI Taxonomy" id="419015"/>
    <lineage>
        <taxon>Bacteria</taxon>
        <taxon>Bacillati</taxon>
        <taxon>Actinomycetota</taxon>
        <taxon>Actinomycetes</taxon>
        <taxon>Bifidobacteriales</taxon>
        <taxon>Bifidobacteriaceae</taxon>
        <taxon>Alloscardovia</taxon>
    </lineage>
</organism>
<dbReference type="RefSeq" id="WP_021617336.1">
    <property type="nucleotide sequence ID" value="NZ_CAMYCS010000003.1"/>
</dbReference>
<reference evidence="1 2" key="1">
    <citation type="submission" date="2017-12" db="EMBL/GenBank/DDBJ databases">
        <title>Phylogenetic diversity of female urinary microbiome.</title>
        <authorList>
            <person name="Thomas-White K."/>
            <person name="Wolfe A.J."/>
        </authorList>
    </citation>
    <scope>NUCLEOTIDE SEQUENCE [LARGE SCALE GENOMIC DNA]</scope>
    <source>
        <strain evidence="1 2">UMB0064</strain>
    </source>
</reference>
<dbReference type="SUPFAM" id="SSF54001">
    <property type="entry name" value="Cysteine proteinases"/>
    <property type="match status" value="1"/>
</dbReference>
<dbReference type="AlphaFoldDB" id="A0A2I1M3Z8"/>
<evidence type="ECO:0000313" key="2">
    <source>
        <dbReference type="Proteomes" id="UP000242263"/>
    </source>
</evidence>
<evidence type="ECO:0000313" key="1">
    <source>
        <dbReference type="EMBL" id="PKZ14862.1"/>
    </source>
</evidence>
<dbReference type="InterPro" id="IPR038765">
    <property type="entry name" value="Papain-like_cys_pep_sf"/>
</dbReference>